<gene>
    <name evidence="2" type="ORF">ANN_05534</name>
</gene>
<keyword evidence="1" id="KW-0812">Transmembrane</keyword>
<evidence type="ECO:0000313" key="3">
    <source>
        <dbReference type="Proteomes" id="UP001148838"/>
    </source>
</evidence>
<reference evidence="2 3" key="1">
    <citation type="journal article" date="2022" name="Allergy">
        <title>Genome assembly and annotation of Periplaneta americana reveal a comprehensive cockroach allergen profile.</title>
        <authorList>
            <person name="Wang L."/>
            <person name="Xiong Q."/>
            <person name="Saelim N."/>
            <person name="Wang L."/>
            <person name="Nong W."/>
            <person name="Wan A.T."/>
            <person name="Shi M."/>
            <person name="Liu X."/>
            <person name="Cao Q."/>
            <person name="Hui J.H.L."/>
            <person name="Sookrung N."/>
            <person name="Leung T.F."/>
            <person name="Tungtrongchitr A."/>
            <person name="Tsui S.K.W."/>
        </authorList>
    </citation>
    <scope>NUCLEOTIDE SEQUENCE [LARGE SCALE GENOMIC DNA]</scope>
    <source>
        <strain evidence="2">PWHHKU_190912</strain>
    </source>
</reference>
<feature type="transmembrane region" description="Helical" evidence="1">
    <location>
        <begin position="125"/>
        <end position="146"/>
    </location>
</feature>
<keyword evidence="1" id="KW-0472">Membrane</keyword>
<keyword evidence="1" id="KW-1133">Transmembrane helix</keyword>
<protein>
    <submittedName>
        <fullName evidence="2">Uncharacterized protein</fullName>
    </submittedName>
</protein>
<sequence length="510" mass="59075">MVRRVWKSTCKHFVIRLRKAMLHGLAYYRVYFNPYDCCIVFGVVLLFSILAKFCVDFFENQNIRQKLSSLYSYKGLFLSLITLIRRFTGESGSIGHRVISDKLVVVGLGASCFLFGCVRSVESKSFFVVILLVHCGLFFLVHNSILCNEPIMKSLMLAGSEFQSLGKAIVKEDEYEEVRWDGIVSIVSWRERVFYTLRCIQLKSTVLVEFWQGKLKYRKKPSFREFSSITNFTFIHRDFVSRSSDERSTFTYHSTYNTYPPIHSYTHISIQGRIKTIYSVMTQNRRRVIKQSAYKRRHSANDEQFYRAAERGLVRSLCTYDLHSPDSIVCQNNNSRLKMVAPFKRFGEGNISEIEFTANIILENPKLTSDLAFIKANFGKLPAYITRNIPLHIAVQVMKKVETILKEIPSSVGETMRNKYLKIVERNSGWEQVLLLNGNDIDITAFPLAYYNNNEDYWRLNGHDYDYTVVITITIKTMTMTAVMTMIMTTAMPLTMTDDNYDYGDADDND</sequence>
<dbReference type="EMBL" id="JAJSOF020000013">
    <property type="protein sequence ID" value="KAJ4443756.1"/>
    <property type="molecule type" value="Genomic_DNA"/>
</dbReference>
<feature type="transmembrane region" description="Helical" evidence="1">
    <location>
        <begin position="39"/>
        <end position="58"/>
    </location>
</feature>
<keyword evidence="3" id="KW-1185">Reference proteome</keyword>
<accession>A0ABQ8TB35</accession>
<evidence type="ECO:0000256" key="1">
    <source>
        <dbReference type="SAM" id="Phobius"/>
    </source>
</evidence>
<proteinExistence type="predicted"/>
<evidence type="ECO:0000313" key="2">
    <source>
        <dbReference type="EMBL" id="KAJ4443756.1"/>
    </source>
</evidence>
<organism evidence="2 3">
    <name type="scientific">Periplaneta americana</name>
    <name type="common">American cockroach</name>
    <name type="synonym">Blatta americana</name>
    <dbReference type="NCBI Taxonomy" id="6978"/>
    <lineage>
        <taxon>Eukaryota</taxon>
        <taxon>Metazoa</taxon>
        <taxon>Ecdysozoa</taxon>
        <taxon>Arthropoda</taxon>
        <taxon>Hexapoda</taxon>
        <taxon>Insecta</taxon>
        <taxon>Pterygota</taxon>
        <taxon>Neoptera</taxon>
        <taxon>Polyneoptera</taxon>
        <taxon>Dictyoptera</taxon>
        <taxon>Blattodea</taxon>
        <taxon>Blattoidea</taxon>
        <taxon>Blattidae</taxon>
        <taxon>Blattinae</taxon>
        <taxon>Periplaneta</taxon>
    </lineage>
</organism>
<comment type="caution">
    <text evidence="2">The sequence shown here is derived from an EMBL/GenBank/DDBJ whole genome shotgun (WGS) entry which is preliminary data.</text>
</comment>
<name>A0ABQ8TB35_PERAM</name>
<dbReference type="Proteomes" id="UP001148838">
    <property type="component" value="Unassembled WGS sequence"/>
</dbReference>